<dbReference type="PANTHER" id="PTHR37525">
    <property type="entry name" value="UPF0175 PROTEIN SSL1255"/>
    <property type="match status" value="1"/>
</dbReference>
<dbReference type="AlphaFoldDB" id="D0MIN0"/>
<dbReference type="InterPro" id="IPR005368">
    <property type="entry name" value="UPF0175"/>
</dbReference>
<dbReference type="eggNOG" id="COG2886">
    <property type="taxonomic scope" value="Bacteria"/>
</dbReference>
<dbReference type="STRING" id="518766.Rmar_1451"/>
<name>D0MIN0_RHOM4</name>
<protein>
    <submittedName>
        <fullName evidence="2">Uncharacterized protein</fullName>
    </submittedName>
</protein>
<dbReference type="PANTHER" id="PTHR37525:SF1">
    <property type="entry name" value="UPF0175 PROTEIN SSL1255"/>
    <property type="match status" value="1"/>
</dbReference>
<dbReference type="OrthoDB" id="5771572at2"/>
<dbReference type="InterPro" id="IPR052264">
    <property type="entry name" value="UPF0175_domain"/>
</dbReference>
<dbReference type="Pfam" id="PF03683">
    <property type="entry name" value="UPF0175"/>
    <property type="match status" value="1"/>
</dbReference>
<sequence>MKTVQLELPEELLQATRMTLEELRLELAIHLFEQGRLSLGKAAELANVPVWQFQQTLAGRGIPMHYDVRAYEEDRETLRRLGRL</sequence>
<dbReference type="EMBL" id="CP001807">
    <property type="protein sequence ID" value="ACY48338.1"/>
    <property type="molecule type" value="Genomic_DNA"/>
</dbReference>
<keyword evidence="3" id="KW-1185">Reference proteome</keyword>
<gene>
    <name evidence="2" type="ordered locus">Rmar_1451</name>
</gene>
<dbReference type="Proteomes" id="UP000002221">
    <property type="component" value="Chromosome"/>
</dbReference>
<evidence type="ECO:0000313" key="2">
    <source>
        <dbReference type="EMBL" id="ACY48338.1"/>
    </source>
</evidence>
<proteinExistence type="inferred from homology"/>
<dbReference type="HOGENOM" id="CLU_154570_2_1_10"/>
<dbReference type="RefSeq" id="WP_012843949.1">
    <property type="nucleotide sequence ID" value="NC_013501.1"/>
</dbReference>
<reference evidence="2 3" key="1">
    <citation type="journal article" date="2009" name="Stand. Genomic Sci.">
        <title>Complete genome sequence of Rhodothermus marinus type strain (R-10).</title>
        <authorList>
            <person name="Nolan M."/>
            <person name="Tindall B.J."/>
            <person name="Pomrenke H."/>
            <person name="Lapidus A."/>
            <person name="Copeland A."/>
            <person name="Glavina Del Rio T."/>
            <person name="Lucas S."/>
            <person name="Chen F."/>
            <person name="Tice H."/>
            <person name="Cheng J.F."/>
            <person name="Saunders E."/>
            <person name="Han C."/>
            <person name="Bruce D."/>
            <person name="Goodwin L."/>
            <person name="Chain P."/>
            <person name="Pitluck S."/>
            <person name="Ovchinikova G."/>
            <person name="Pati A."/>
            <person name="Ivanova N."/>
            <person name="Mavromatis K."/>
            <person name="Chen A."/>
            <person name="Palaniappan K."/>
            <person name="Land M."/>
            <person name="Hauser L."/>
            <person name="Chang Y.J."/>
            <person name="Jeffries C.D."/>
            <person name="Brettin T."/>
            <person name="Goker M."/>
            <person name="Bristow J."/>
            <person name="Eisen J.A."/>
            <person name="Markowitz V."/>
            <person name="Hugenholtz P."/>
            <person name="Kyrpides N.C."/>
            <person name="Klenk H.P."/>
            <person name="Detter J.C."/>
        </authorList>
    </citation>
    <scope>NUCLEOTIDE SEQUENCE [LARGE SCALE GENOMIC DNA]</scope>
    <source>
        <strain evidence="3">ATCC 43812 / DSM 4252 / R-10</strain>
    </source>
</reference>
<accession>D0MIN0</accession>
<evidence type="ECO:0000313" key="3">
    <source>
        <dbReference type="Proteomes" id="UP000002221"/>
    </source>
</evidence>
<evidence type="ECO:0000256" key="1">
    <source>
        <dbReference type="ARBA" id="ARBA00005651"/>
    </source>
</evidence>
<organism evidence="2 3">
    <name type="scientific">Rhodothermus marinus (strain ATCC 43812 / DSM 4252 / R-10)</name>
    <name type="common">Rhodothermus obamensis</name>
    <dbReference type="NCBI Taxonomy" id="518766"/>
    <lineage>
        <taxon>Bacteria</taxon>
        <taxon>Pseudomonadati</taxon>
        <taxon>Rhodothermota</taxon>
        <taxon>Rhodothermia</taxon>
        <taxon>Rhodothermales</taxon>
        <taxon>Rhodothermaceae</taxon>
        <taxon>Rhodothermus</taxon>
    </lineage>
</organism>
<dbReference type="KEGG" id="rmr:Rmar_1451"/>
<comment type="similarity">
    <text evidence="1">Belongs to the UPF0175 family.</text>
</comment>